<dbReference type="InterPro" id="IPR006638">
    <property type="entry name" value="Elp3/MiaA/NifB-like_rSAM"/>
</dbReference>
<dbReference type="EMBL" id="MHWT01000011">
    <property type="protein sequence ID" value="OHB12777.1"/>
    <property type="molecule type" value="Genomic_DNA"/>
</dbReference>
<dbReference type="Gene3D" id="3.40.50.280">
    <property type="entry name" value="Cobalamin-binding domain"/>
    <property type="match status" value="1"/>
</dbReference>
<dbReference type="GO" id="GO:0046872">
    <property type="term" value="F:metal ion binding"/>
    <property type="evidence" value="ECO:0007669"/>
    <property type="project" value="UniProtKB-KW"/>
</dbReference>
<dbReference type="GO" id="GO:0051536">
    <property type="term" value="F:iron-sulfur cluster binding"/>
    <property type="evidence" value="ECO:0007669"/>
    <property type="project" value="UniProtKB-KW"/>
</dbReference>
<evidence type="ECO:0000256" key="1">
    <source>
        <dbReference type="ARBA" id="ARBA00001966"/>
    </source>
</evidence>
<evidence type="ECO:0000256" key="2">
    <source>
        <dbReference type="ARBA" id="ARBA00022691"/>
    </source>
</evidence>
<dbReference type="SUPFAM" id="SSF102114">
    <property type="entry name" value="Radical SAM enzymes"/>
    <property type="match status" value="1"/>
</dbReference>
<dbReference type="SFLD" id="SFLDG01082">
    <property type="entry name" value="B12-binding_domain_containing"/>
    <property type="match status" value="1"/>
</dbReference>
<keyword evidence="5" id="KW-0411">Iron-sulfur</keyword>
<comment type="caution">
    <text evidence="7">The sequence shown here is derived from an EMBL/GenBank/DDBJ whole genome shotgun (WGS) entry which is preliminary data.</text>
</comment>
<dbReference type="SFLD" id="SFLDS00029">
    <property type="entry name" value="Radical_SAM"/>
    <property type="match status" value="1"/>
</dbReference>
<evidence type="ECO:0000259" key="6">
    <source>
        <dbReference type="PROSITE" id="PS51332"/>
    </source>
</evidence>
<accession>A0A1G2UTR1</accession>
<sequence>MNRKRNVQLVQVNYQYGQNVFVPYSVGSLQAYAETVPEIRNSFNFQEPLFLREDPVSVVRNMKNPTVVGFSCYLWNWEYNTTLARAVREAFPKALIVFGGTQVPNASDGFFEKYPCVDILVHHEGELPFADILQESLSASPDYTSITGLSVRVEGVETLKTLSRERVKDLSILPSPYLAGIFDFMLGRGFSLNVSQETNRGCPYSCTFCDWGGATYSKMFSIDIDRILAEFDWFGRNKAEYLFNCDANYGILPRDHDLTMKMVETRARYNGYPKRFRMCTAKNSNDKIFEIVKILSDVGMNKGATLSFQSMDEGTLTIVKRRNIKITQFSHLMDRYREAGIATYTELILAMPGESYQSTKDGIDTLIDGQDDNVNIYVYPCTALPNSEMSDPRYVEVHQIKSVRMPILLAHSTPEPESLTEYSEAIVETSTMSREDWCWAYMFYWAVQGFHCLGLTQHIAIFFHKFFGLKYSDFYEKLVNYFTENKETFIGEEVALTWNIVRAAQGGGRLDRILPRFGNIYWPLEEATFLNLITYKEKSYGEIRGFLNVLVRDLGLGEIDPVLLDDVVLYASSRIIGPNLPPVSIELHYNLHEYLSRLRDPSVRLEKMPMSLTIKAETDFGGDLERYAKEVVWYGRKGGKFHHPVV</sequence>
<dbReference type="SMART" id="SM00729">
    <property type="entry name" value="Elp3"/>
    <property type="match status" value="1"/>
</dbReference>
<evidence type="ECO:0000313" key="7">
    <source>
        <dbReference type="EMBL" id="OHB12777.1"/>
    </source>
</evidence>
<evidence type="ECO:0000256" key="4">
    <source>
        <dbReference type="ARBA" id="ARBA00023004"/>
    </source>
</evidence>
<keyword evidence="3" id="KW-0479">Metal-binding</keyword>
<dbReference type="Pfam" id="PF04055">
    <property type="entry name" value="Radical_SAM"/>
    <property type="match status" value="1"/>
</dbReference>
<keyword evidence="4" id="KW-0408">Iron</keyword>
<dbReference type="GO" id="GO:0003824">
    <property type="term" value="F:catalytic activity"/>
    <property type="evidence" value="ECO:0007669"/>
    <property type="project" value="InterPro"/>
</dbReference>
<dbReference type="InterPro" id="IPR007197">
    <property type="entry name" value="rSAM"/>
</dbReference>
<dbReference type="InterPro" id="IPR006158">
    <property type="entry name" value="Cobalamin-bd"/>
</dbReference>
<dbReference type="InterPro" id="IPR058240">
    <property type="entry name" value="rSAM_sf"/>
</dbReference>
<dbReference type="PANTHER" id="PTHR43409">
    <property type="entry name" value="ANAEROBIC MAGNESIUM-PROTOPORPHYRIN IX MONOMETHYL ESTER CYCLASE-RELATED"/>
    <property type="match status" value="1"/>
</dbReference>
<dbReference type="GO" id="GO:0005829">
    <property type="term" value="C:cytosol"/>
    <property type="evidence" value="ECO:0007669"/>
    <property type="project" value="TreeGrafter"/>
</dbReference>
<dbReference type="PROSITE" id="PS51332">
    <property type="entry name" value="B12_BINDING"/>
    <property type="match status" value="1"/>
</dbReference>
<dbReference type="PANTHER" id="PTHR43409:SF16">
    <property type="entry name" value="SLR0320 PROTEIN"/>
    <property type="match status" value="1"/>
</dbReference>
<comment type="cofactor">
    <cofactor evidence="1">
        <name>[4Fe-4S] cluster</name>
        <dbReference type="ChEBI" id="CHEBI:49883"/>
    </cofactor>
</comment>
<protein>
    <recommendedName>
        <fullName evidence="6">B12-binding domain-containing protein</fullName>
    </recommendedName>
</protein>
<evidence type="ECO:0000256" key="3">
    <source>
        <dbReference type="ARBA" id="ARBA00022723"/>
    </source>
</evidence>
<organism evidence="7 8">
    <name type="scientific">Candidatus Zambryskibacteria bacterium RIFCSPLOWO2_12_FULL_39_23</name>
    <dbReference type="NCBI Taxonomy" id="1802776"/>
    <lineage>
        <taxon>Bacteria</taxon>
        <taxon>Candidatus Zambryskiibacteriota</taxon>
    </lineage>
</organism>
<proteinExistence type="predicted"/>
<dbReference type="GO" id="GO:0031419">
    <property type="term" value="F:cobalamin binding"/>
    <property type="evidence" value="ECO:0007669"/>
    <property type="project" value="InterPro"/>
</dbReference>
<dbReference type="Proteomes" id="UP000176558">
    <property type="component" value="Unassembled WGS sequence"/>
</dbReference>
<reference evidence="7 8" key="1">
    <citation type="journal article" date="2016" name="Nat. Commun.">
        <title>Thousands of microbial genomes shed light on interconnected biogeochemical processes in an aquifer system.</title>
        <authorList>
            <person name="Anantharaman K."/>
            <person name="Brown C.T."/>
            <person name="Hug L.A."/>
            <person name="Sharon I."/>
            <person name="Castelle C.J."/>
            <person name="Probst A.J."/>
            <person name="Thomas B.C."/>
            <person name="Singh A."/>
            <person name="Wilkins M.J."/>
            <person name="Karaoz U."/>
            <person name="Brodie E.L."/>
            <person name="Williams K.H."/>
            <person name="Hubbard S.S."/>
            <person name="Banfield J.F."/>
        </authorList>
    </citation>
    <scope>NUCLEOTIDE SEQUENCE [LARGE SCALE GENOMIC DNA]</scope>
</reference>
<evidence type="ECO:0000313" key="8">
    <source>
        <dbReference type="Proteomes" id="UP000176558"/>
    </source>
</evidence>
<dbReference type="InterPro" id="IPR023404">
    <property type="entry name" value="rSAM_horseshoe"/>
</dbReference>
<dbReference type="Gene3D" id="3.80.30.20">
    <property type="entry name" value="tm_1862 like domain"/>
    <property type="match status" value="1"/>
</dbReference>
<dbReference type="InterPro" id="IPR051198">
    <property type="entry name" value="BchE-like"/>
</dbReference>
<dbReference type="AlphaFoldDB" id="A0A1G2UTR1"/>
<gene>
    <name evidence="7" type="ORF">A3G99_01350</name>
</gene>
<name>A0A1G2UTR1_9BACT</name>
<keyword evidence="2" id="KW-0949">S-adenosyl-L-methionine</keyword>
<feature type="domain" description="B12-binding" evidence="6">
    <location>
        <begin position="5"/>
        <end position="143"/>
    </location>
</feature>
<evidence type="ECO:0000256" key="5">
    <source>
        <dbReference type="ARBA" id="ARBA00023014"/>
    </source>
</evidence>